<protein>
    <submittedName>
        <fullName evidence="3">Uncharacterized protein</fullName>
    </submittedName>
</protein>
<reference evidence="3 4" key="1">
    <citation type="journal article" date="2021" name="Genome Biol. Evol.">
        <title>Complete Genome Sequencing of a Novel Gloeobacter Species from a Waterfall Cave in Mexico.</title>
        <authorList>
            <person name="Saw J.H."/>
            <person name="Cardona T."/>
            <person name="Montejano G."/>
        </authorList>
    </citation>
    <scope>NUCLEOTIDE SEQUENCE [LARGE SCALE GENOMIC DNA]</scope>
    <source>
        <strain evidence="3">MG652769</strain>
    </source>
</reference>
<evidence type="ECO:0000313" key="4">
    <source>
        <dbReference type="Proteomes" id="UP001054846"/>
    </source>
</evidence>
<keyword evidence="4" id="KW-1185">Reference proteome</keyword>
<proteinExistence type="predicted"/>
<feature type="signal peptide" evidence="2">
    <location>
        <begin position="1"/>
        <end position="22"/>
    </location>
</feature>
<sequence length="270" mass="27743">MRRAIAAIFSASCLLAPMTVAAREFNFSKPAPNPPSLSSPGPTRIIPPPPQVSPRTPAAPAAATPGTASPTASPAAVPKFEVITSQYDLPQGTQFNASAVRELVYNPSDTLAMTLQVSDDVRDGSGDVVIPKGSTVWGSFRPVAAKEPEDPATASREPRDNSSWPEGSRFVAERVAIGDRIYNFKAQTEALPTQTDPRRNVGAEAGSGALIGAAGGAIVSLFTGGLGLIPILAGGGLGAGVGAAVASTPVVFIKGDQPLQLTLLEPLRVR</sequence>
<dbReference type="RefSeq" id="WP_230841362.1">
    <property type="nucleotide sequence ID" value="NZ_CP063845.1"/>
</dbReference>
<evidence type="ECO:0000256" key="2">
    <source>
        <dbReference type="SAM" id="SignalP"/>
    </source>
</evidence>
<evidence type="ECO:0000313" key="3">
    <source>
        <dbReference type="EMBL" id="UFP94304.1"/>
    </source>
</evidence>
<gene>
    <name evidence="3" type="ORF">ISF26_21540</name>
</gene>
<feature type="compositionally biased region" description="Low complexity" evidence="1">
    <location>
        <begin position="53"/>
        <end position="74"/>
    </location>
</feature>
<dbReference type="EMBL" id="CP063845">
    <property type="protein sequence ID" value="UFP94304.1"/>
    <property type="molecule type" value="Genomic_DNA"/>
</dbReference>
<feature type="region of interest" description="Disordered" evidence="1">
    <location>
        <begin position="141"/>
        <end position="167"/>
    </location>
</feature>
<evidence type="ECO:0000256" key="1">
    <source>
        <dbReference type="SAM" id="MobiDB-lite"/>
    </source>
</evidence>
<name>A0ABY3PL54_9CYAN</name>
<feature type="chain" id="PRO_5047114757" evidence="2">
    <location>
        <begin position="23"/>
        <end position="270"/>
    </location>
</feature>
<feature type="region of interest" description="Disordered" evidence="1">
    <location>
        <begin position="31"/>
        <end position="74"/>
    </location>
</feature>
<dbReference type="Proteomes" id="UP001054846">
    <property type="component" value="Chromosome"/>
</dbReference>
<accession>A0ABY3PL54</accession>
<keyword evidence="2" id="KW-0732">Signal</keyword>
<organism evidence="3 4">
    <name type="scientific">Gloeobacter morelensis MG652769</name>
    <dbReference type="NCBI Taxonomy" id="2781736"/>
    <lineage>
        <taxon>Bacteria</taxon>
        <taxon>Bacillati</taxon>
        <taxon>Cyanobacteriota</taxon>
        <taxon>Cyanophyceae</taxon>
        <taxon>Gloeobacterales</taxon>
        <taxon>Gloeobacteraceae</taxon>
        <taxon>Gloeobacter</taxon>
        <taxon>Gloeobacter morelensis</taxon>
    </lineage>
</organism>